<dbReference type="GO" id="GO:0009307">
    <property type="term" value="P:DNA restriction-modification system"/>
    <property type="evidence" value="ECO:0007669"/>
    <property type="project" value="UniProtKB-KW"/>
</dbReference>
<dbReference type="SMART" id="SM00490">
    <property type="entry name" value="HELICc"/>
    <property type="match status" value="1"/>
</dbReference>
<name>A0A285IFV1_9FIRM</name>
<dbReference type="CDD" id="cd18032">
    <property type="entry name" value="DEXHc_RE_I_III_res"/>
    <property type="match status" value="1"/>
</dbReference>
<evidence type="ECO:0000256" key="1">
    <source>
        <dbReference type="SAM" id="MobiDB-lite"/>
    </source>
</evidence>
<dbReference type="CDD" id="cd18799">
    <property type="entry name" value="SF2_C_EcoAI-like"/>
    <property type="match status" value="1"/>
</dbReference>
<dbReference type="Pfam" id="PF04851">
    <property type="entry name" value="ResIII"/>
    <property type="match status" value="1"/>
</dbReference>
<dbReference type="Pfam" id="PF04313">
    <property type="entry name" value="HSDR_N"/>
    <property type="match status" value="1"/>
</dbReference>
<evidence type="ECO:0000313" key="4">
    <source>
        <dbReference type="EMBL" id="SNY46677.1"/>
    </source>
</evidence>
<dbReference type="GO" id="GO:0009035">
    <property type="term" value="F:type I site-specific deoxyribonuclease activity"/>
    <property type="evidence" value="ECO:0007669"/>
    <property type="project" value="UniProtKB-EC"/>
</dbReference>
<dbReference type="InterPro" id="IPR007409">
    <property type="entry name" value="Restrct_endonuc_type1_HsdR_N"/>
</dbReference>
<dbReference type="Proteomes" id="UP000219573">
    <property type="component" value="Unassembled WGS sequence"/>
</dbReference>
<dbReference type="PANTHER" id="PTHR47396">
    <property type="entry name" value="TYPE I RESTRICTION ENZYME ECOKI R PROTEIN"/>
    <property type="match status" value="1"/>
</dbReference>
<dbReference type="PROSITE" id="PS51192">
    <property type="entry name" value="HELICASE_ATP_BIND_1"/>
    <property type="match status" value="1"/>
</dbReference>
<feature type="region of interest" description="Disordered" evidence="1">
    <location>
        <begin position="169"/>
        <end position="192"/>
    </location>
</feature>
<dbReference type="SMART" id="SM00487">
    <property type="entry name" value="DEXDc"/>
    <property type="match status" value="1"/>
</dbReference>
<evidence type="ECO:0000259" key="3">
    <source>
        <dbReference type="PROSITE" id="PS51194"/>
    </source>
</evidence>
<feature type="compositionally biased region" description="Basic and acidic residues" evidence="1">
    <location>
        <begin position="169"/>
        <end position="183"/>
    </location>
</feature>
<evidence type="ECO:0000313" key="5">
    <source>
        <dbReference type="Proteomes" id="UP000219573"/>
    </source>
</evidence>
<reference evidence="5" key="1">
    <citation type="submission" date="2017-09" db="EMBL/GenBank/DDBJ databases">
        <authorList>
            <person name="Varghese N."/>
            <person name="Submissions S."/>
        </authorList>
    </citation>
    <scope>NUCLEOTIDE SEQUENCE [LARGE SCALE GENOMIC DNA]</scope>
    <source>
        <strain evidence="5">MSL47</strain>
    </source>
</reference>
<protein>
    <submittedName>
        <fullName evidence="4">Type I restriction enzyme, R subunit</fullName>
    </submittedName>
</protein>
<feature type="domain" description="Helicase ATP-binding" evidence="2">
    <location>
        <begin position="392"/>
        <end position="577"/>
    </location>
</feature>
<dbReference type="SUPFAM" id="SSF52540">
    <property type="entry name" value="P-loop containing nucleoside triphosphate hydrolases"/>
    <property type="match status" value="1"/>
</dbReference>
<dbReference type="PROSITE" id="PS51194">
    <property type="entry name" value="HELICASE_CTER"/>
    <property type="match status" value="1"/>
</dbReference>
<dbReference type="InterPro" id="IPR050742">
    <property type="entry name" value="Helicase_Restrict-Modif_Enz"/>
</dbReference>
<accession>A0A285IFV1</accession>
<dbReference type="NCBIfam" id="NF008521">
    <property type="entry name" value="PRK11448.1"/>
    <property type="match status" value="1"/>
</dbReference>
<keyword evidence="5" id="KW-1185">Reference proteome</keyword>
<dbReference type="InterPro" id="IPR001650">
    <property type="entry name" value="Helicase_C-like"/>
</dbReference>
<sequence>MSNSNFSFLKEKWPILNSLGELAENNLYTDPNTTLIKLRMFGEKIVDYMFVYDKLDEPDDNRQMKKLAILKREDLIDQKMLDIFHTLRMVGNQAVHEVYDSLAEAKTALSMAFKAGVWFMQVYGEWDFEPKKFVLPKREDTNNQVIIDKVSKEYEEELARLREKLAEVRKQESSSEEVEERKKQSNRSAAKMDLTEDETRLIIDKKLQIRGWEVDTNNLRYSKGTRPEKGRNMAIAEWPIDRSKSRPKRADYALFIGKKLVGIIEAKRKSKDIPADLEQAKTYAREIKLKNEEQVGSWNEYKVPFIFATNGREYLKQLKEKSGIWFLDGRVRTNHPSVLPDWYTPEGLNELLKQDKIGANQRLEEESFDYLKDSNGLSLRDYQVTAIKRAEEAIRKGQREILLAMATGTGKTRTIIGLAYRLVKSKRFKRILFLVDRTTLGEQAEDSFKESTIENMMKFDSICEIKGLDDKEPERETKVHMATIQGMVRRIMDNSNPEDSPAVDWYDCIIVDEAHRGYLLDKEMGEDELKYRDPRDYISKYRRVIEYFDAVKVALTATPALHTKEIFGKPVFKYSYRQAVIDGYLVDHEPPHQIKTKLSTEGITFKEGEKVAIYDPVTGEITNSEELPDDLNFEVDSFNKKVITESFNRTVIKDIINDLDPGSHEKTLVFASTDEHADMIVRIFKEEFEEAGIPVDDDAVEKITGSVKDPSMMVRKFKNEMYPNIAVTVDLLTTGIDVPKISNLVFLRRVRSRILYEQMLGRATRLCDEIDKTHFNIFDAVRLYEGLEKVSTMKPVVANPSINFTDLVEELSQDKDEARQKKCIDGLVAKLQRKKRRIKGESKEKFKYLAGGKEPEEFIDWLKESQPAKVSKELENLQGLFAFLDENSSQSNKQIISTEVDELREHSRGFGNATKPEDYLDEFGRFVRENLNKIPALEIVCQRPKELTREALKELKLELDSHGFNKTSLNTAWREWKNEDIVADIISFVRQQALGTPLMSHNERIKGAMDKVRKMQNWKRVQLNWLDRIEKQLLNEDIIDKESFKQEPFKSQGGYKRLNKIFAGELDSVLELINENLYAS</sequence>
<dbReference type="InterPro" id="IPR014001">
    <property type="entry name" value="Helicase_ATP-bd"/>
</dbReference>
<dbReference type="Pfam" id="PF08463">
    <property type="entry name" value="EcoEI_R_C"/>
    <property type="match status" value="1"/>
</dbReference>
<evidence type="ECO:0000259" key="2">
    <source>
        <dbReference type="PROSITE" id="PS51192"/>
    </source>
</evidence>
<dbReference type="InterPro" id="IPR027417">
    <property type="entry name" value="P-loop_NTPase"/>
</dbReference>
<organism evidence="4 5">
    <name type="scientific">Orenia metallireducens</name>
    <dbReference type="NCBI Taxonomy" id="1413210"/>
    <lineage>
        <taxon>Bacteria</taxon>
        <taxon>Bacillati</taxon>
        <taxon>Bacillota</taxon>
        <taxon>Clostridia</taxon>
        <taxon>Halanaerobiales</taxon>
        <taxon>Halobacteroidaceae</taxon>
        <taxon>Orenia</taxon>
    </lineage>
</organism>
<dbReference type="Gene3D" id="3.40.50.300">
    <property type="entry name" value="P-loop containing nucleotide triphosphate hydrolases"/>
    <property type="match status" value="2"/>
</dbReference>
<dbReference type="EMBL" id="OBDZ01000044">
    <property type="protein sequence ID" value="SNY46677.1"/>
    <property type="molecule type" value="Genomic_DNA"/>
</dbReference>
<dbReference type="InterPro" id="IPR013670">
    <property type="entry name" value="EcoEI_R_C_dom"/>
</dbReference>
<dbReference type="GO" id="GO:0003677">
    <property type="term" value="F:DNA binding"/>
    <property type="evidence" value="ECO:0007669"/>
    <property type="project" value="UniProtKB-KW"/>
</dbReference>
<gene>
    <name evidence="4" type="ORF">SAMN06265827_1445</name>
</gene>
<dbReference type="PANTHER" id="PTHR47396:SF1">
    <property type="entry name" value="ATP-DEPENDENT HELICASE IRC3-RELATED"/>
    <property type="match status" value="1"/>
</dbReference>
<dbReference type="OrthoDB" id="9758243at2"/>
<dbReference type="RefSeq" id="WP_097019548.1">
    <property type="nucleotide sequence ID" value="NZ_OBDZ01000044.1"/>
</dbReference>
<dbReference type="InterPro" id="IPR006935">
    <property type="entry name" value="Helicase/UvrB_N"/>
</dbReference>
<dbReference type="AlphaFoldDB" id="A0A285IFV1"/>
<dbReference type="Pfam" id="PF00271">
    <property type="entry name" value="Helicase_C"/>
    <property type="match status" value="1"/>
</dbReference>
<proteinExistence type="predicted"/>
<dbReference type="GO" id="GO:0005524">
    <property type="term" value="F:ATP binding"/>
    <property type="evidence" value="ECO:0007669"/>
    <property type="project" value="UniProtKB-KW"/>
</dbReference>
<dbReference type="GO" id="GO:0005829">
    <property type="term" value="C:cytosol"/>
    <property type="evidence" value="ECO:0007669"/>
    <property type="project" value="TreeGrafter"/>
</dbReference>
<dbReference type="Gene3D" id="3.90.1570.30">
    <property type="match status" value="1"/>
</dbReference>
<feature type="domain" description="Helicase C-terminal" evidence="3">
    <location>
        <begin position="651"/>
        <end position="808"/>
    </location>
</feature>